<dbReference type="RefSeq" id="WP_267848131.1">
    <property type="nucleotide sequence ID" value="NZ_JAPMXC010000003.1"/>
</dbReference>
<name>A0ABT3ZPA8_9BURK</name>
<evidence type="ECO:0000313" key="2">
    <source>
        <dbReference type="EMBL" id="MCY0388237.1"/>
    </source>
</evidence>
<protein>
    <recommendedName>
        <fullName evidence="4">TubC N-terminal docking domain-containing protein</fullName>
    </recommendedName>
</protein>
<evidence type="ECO:0000313" key="3">
    <source>
        <dbReference type="Proteomes" id="UP001082899"/>
    </source>
</evidence>
<evidence type="ECO:0000256" key="1">
    <source>
        <dbReference type="SAM" id="MobiDB-lite"/>
    </source>
</evidence>
<evidence type="ECO:0008006" key="4">
    <source>
        <dbReference type="Google" id="ProtNLM"/>
    </source>
</evidence>
<organism evidence="2 3">
    <name type="scientific">Robbsia betulipollinis</name>
    <dbReference type="NCBI Taxonomy" id="2981849"/>
    <lineage>
        <taxon>Bacteria</taxon>
        <taxon>Pseudomonadati</taxon>
        <taxon>Pseudomonadota</taxon>
        <taxon>Betaproteobacteria</taxon>
        <taxon>Burkholderiales</taxon>
        <taxon>Burkholderiaceae</taxon>
        <taxon>Robbsia</taxon>
    </lineage>
</organism>
<gene>
    <name evidence="2" type="ORF">OVY01_13515</name>
</gene>
<dbReference type="EMBL" id="JAPMXC010000003">
    <property type="protein sequence ID" value="MCY0388237.1"/>
    <property type="molecule type" value="Genomic_DNA"/>
</dbReference>
<keyword evidence="3" id="KW-1185">Reference proteome</keyword>
<proteinExistence type="predicted"/>
<feature type="region of interest" description="Disordered" evidence="1">
    <location>
        <begin position="62"/>
        <end position="102"/>
    </location>
</feature>
<comment type="caution">
    <text evidence="2">The sequence shown here is derived from an EMBL/GenBank/DDBJ whole genome shotgun (WGS) entry which is preliminary data.</text>
</comment>
<accession>A0ABT3ZPA8</accession>
<feature type="compositionally biased region" description="Polar residues" evidence="1">
    <location>
        <begin position="62"/>
        <end position="76"/>
    </location>
</feature>
<dbReference type="Proteomes" id="UP001082899">
    <property type="component" value="Unassembled WGS sequence"/>
</dbReference>
<sequence>MAAKETLARLTAAGFTLRVNAAGDKVRISPSPVPPELVELVRADKAELLALLSRVETTRSGVSTANARTPATTGCGSVSPAPEAPTSGYSTNGGTSLAGFPLDPDSGAPFSPWIAPMTADEFDCRRTELVGMIEDLAEIEGWPRDYLDDVLSRAIRGPVGDLRPNWHYFTKRLKEVRHGR</sequence>
<reference evidence="2" key="1">
    <citation type="submission" date="2022-11" db="EMBL/GenBank/DDBJ databases">
        <title>Robbsia betulipollinis sp. nov., isolated from pollen of birch (Betula pendula).</title>
        <authorList>
            <person name="Shi H."/>
            <person name="Ambika Manirajan B."/>
            <person name="Ratering S."/>
            <person name="Geissler-Plaum R."/>
            <person name="Schnell S."/>
        </authorList>
    </citation>
    <scope>NUCLEOTIDE SEQUENCE</scope>
    <source>
        <strain evidence="2">Bb-Pol-6</strain>
    </source>
</reference>